<evidence type="ECO:0000256" key="1">
    <source>
        <dbReference type="SAM" id="MobiDB-lite"/>
    </source>
</evidence>
<reference evidence="3" key="2">
    <citation type="submission" date="2009-11" db="EMBL/GenBank/DDBJ databases">
        <title>The Genome Sequence of Allomyces macrogynus strain ATCC 38327.</title>
        <authorList>
            <consortium name="The Broad Institute Genome Sequencing Platform"/>
            <person name="Russ C."/>
            <person name="Cuomo C."/>
            <person name="Shea T."/>
            <person name="Young S.K."/>
            <person name="Zeng Q."/>
            <person name="Koehrsen M."/>
            <person name="Haas B."/>
            <person name="Borodovsky M."/>
            <person name="Guigo R."/>
            <person name="Alvarado L."/>
            <person name="Berlin A."/>
            <person name="Borenstein D."/>
            <person name="Chen Z."/>
            <person name="Engels R."/>
            <person name="Freedman E."/>
            <person name="Gellesch M."/>
            <person name="Goldberg J."/>
            <person name="Griggs A."/>
            <person name="Gujja S."/>
            <person name="Heiman D."/>
            <person name="Hepburn T."/>
            <person name="Howarth C."/>
            <person name="Jen D."/>
            <person name="Larson L."/>
            <person name="Lewis B."/>
            <person name="Mehta T."/>
            <person name="Park D."/>
            <person name="Pearson M."/>
            <person name="Roberts A."/>
            <person name="Saif S."/>
            <person name="Shenoy N."/>
            <person name="Sisk P."/>
            <person name="Stolte C."/>
            <person name="Sykes S."/>
            <person name="Walk T."/>
            <person name="White J."/>
            <person name="Yandava C."/>
            <person name="Burger G."/>
            <person name="Gray M.W."/>
            <person name="Holland P.W.H."/>
            <person name="King N."/>
            <person name="Lang F.B.F."/>
            <person name="Roger A.J."/>
            <person name="Ruiz-Trillo I."/>
            <person name="Lander E."/>
            <person name="Nusbaum C."/>
        </authorList>
    </citation>
    <scope>NUCLEOTIDE SEQUENCE [LARGE SCALE GENOMIC DNA]</scope>
    <source>
        <strain evidence="3">ATCC 38327</strain>
    </source>
</reference>
<protein>
    <submittedName>
        <fullName evidence="2">Uncharacterized protein</fullName>
    </submittedName>
</protein>
<evidence type="ECO:0000313" key="2">
    <source>
        <dbReference type="EMBL" id="KNE54475.1"/>
    </source>
</evidence>
<proteinExistence type="predicted"/>
<dbReference type="VEuPathDB" id="FungiDB:AMAG_00447"/>
<keyword evidence="3" id="KW-1185">Reference proteome</keyword>
<feature type="compositionally biased region" description="Polar residues" evidence="1">
    <location>
        <begin position="60"/>
        <end position="95"/>
    </location>
</feature>
<accession>A0A0L0RWJ8</accession>
<name>A0A0L0RWJ8_ALLM3</name>
<dbReference type="Proteomes" id="UP000054350">
    <property type="component" value="Unassembled WGS sequence"/>
</dbReference>
<organism evidence="2 3">
    <name type="scientific">Allomyces macrogynus (strain ATCC 38327)</name>
    <name type="common">Allomyces javanicus var. macrogynus</name>
    <dbReference type="NCBI Taxonomy" id="578462"/>
    <lineage>
        <taxon>Eukaryota</taxon>
        <taxon>Fungi</taxon>
        <taxon>Fungi incertae sedis</taxon>
        <taxon>Blastocladiomycota</taxon>
        <taxon>Blastocladiomycetes</taxon>
        <taxon>Blastocladiales</taxon>
        <taxon>Blastocladiaceae</taxon>
        <taxon>Allomyces</taxon>
    </lineage>
</organism>
<dbReference type="EMBL" id="GG745328">
    <property type="protein sequence ID" value="KNE54475.1"/>
    <property type="molecule type" value="Genomic_DNA"/>
</dbReference>
<feature type="region of interest" description="Disordered" evidence="1">
    <location>
        <begin position="60"/>
        <end position="122"/>
    </location>
</feature>
<evidence type="ECO:0000313" key="3">
    <source>
        <dbReference type="Proteomes" id="UP000054350"/>
    </source>
</evidence>
<gene>
    <name evidence="2" type="ORF">AMAG_00447</name>
</gene>
<feature type="compositionally biased region" description="Basic residues" evidence="1">
    <location>
        <begin position="96"/>
        <end position="108"/>
    </location>
</feature>
<reference evidence="2 3" key="1">
    <citation type="submission" date="2009-11" db="EMBL/GenBank/DDBJ databases">
        <title>Annotation of Allomyces macrogynus ATCC 38327.</title>
        <authorList>
            <consortium name="The Broad Institute Genome Sequencing Platform"/>
            <person name="Russ C."/>
            <person name="Cuomo C."/>
            <person name="Burger G."/>
            <person name="Gray M.W."/>
            <person name="Holland P.W.H."/>
            <person name="King N."/>
            <person name="Lang F.B.F."/>
            <person name="Roger A.J."/>
            <person name="Ruiz-Trillo I."/>
            <person name="Young S.K."/>
            <person name="Zeng Q."/>
            <person name="Gargeya S."/>
            <person name="Fitzgerald M."/>
            <person name="Haas B."/>
            <person name="Abouelleil A."/>
            <person name="Alvarado L."/>
            <person name="Arachchi H.M."/>
            <person name="Berlin A."/>
            <person name="Chapman S.B."/>
            <person name="Gearin G."/>
            <person name="Goldberg J."/>
            <person name="Griggs A."/>
            <person name="Gujja S."/>
            <person name="Hansen M."/>
            <person name="Heiman D."/>
            <person name="Howarth C."/>
            <person name="Larimer J."/>
            <person name="Lui A."/>
            <person name="MacDonald P.J.P."/>
            <person name="McCowen C."/>
            <person name="Montmayeur A."/>
            <person name="Murphy C."/>
            <person name="Neiman D."/>
            <person name="Pearson M."/>
            <person name="Priest M."/>
            <person name="Roberts A."/>
            <person name="Saif S."/>
            <person name="Shea T."/>
            <person name="Sisk P."/>
            <person name="Stolte C."/>
            <person name="Sykes S."/>
            <person name="Wortman J."/>
            <person name="Nusbaum C."/>
            <person name="Birren B."/>
        </authorList>
    </citation>
    <scope>NUCLEOTIDE SEQUENCE [LARGE SCALE GENOMIC DNA]</scope>
    <source>
        <strain evidence="2 3">ATCC 38327</strain>
    </source>
</reference>
<sequence>MCFGTVLVSVWACPGLVSKTPRTMRAVELEPFSSRGPSRFDIPSFALPRPHRARYLAQLNQQPWPTRSLTSSPRPAVPSNRSRSSCATSRTMRLNSRSRARPSSRKSPRPMQTRRASTSTRCGSTWTAIASISRASRPSRTYVVRFSAT</sequence>
<dbReference type="AlphaFoldDB" id="A0A0L0RWJ8"/>